<evidence type="ECO:0000313" key="2">
    <source>
        <dbReference type="Proteomes" id="UP001222325"/>
    </source>
</evidence>
<sequence>MAERKQSLPEDIERRITEVLLSEAREMCGTMALVAFRFNAWTKPIAFGTIVVRMRKNWTARLSEILLPNARFIQRLAIMVPFERTDRSRLPDDEVAHIERLLEASTHVRHLAVLWSVWARLPKQCGSMHLKSIYLKWDWFCRIPPPSLNNLQYPGDLEDLTVFAPADNMYPGSCRFEGNLYIPKVTHCTRLAYVTYAADTPTGMLVSLCEKPNIKGVMFVLVNIPERLMTDTDDERWREDENYWPTFSAVYLPDSNQLLEEWLAKMEGRPSALDHPPPHYVEGFYD</sequence>
<dbReference type="EMBL" id="JARJCN010000026">
    <property type="protein sequence ID" value="KAJ7088480.1"/>
    <property type="molecule type" value="Genomic_DNA"/>
</dbReference>
<name>A0AAD6XM02_9AGAR</name>
<dbReference type="AlphaFoldDB" id="A0AAD6XM02"/>
<feature type="non-terminal residue" evidence="1">
    <location>
        <position position="1"/>
    </location>
</feature>
<organism evidence="1 2">
    <name type="scientific">Mycena belliarum</name>
    <dbReference type="NCBI Taxonomy" id="1033014"/>
    <lineage>
        <taxon>Eukaryota</taxon>
        <taxon>Fungi</taxon>
        <taxon>Dikarya</taxon>
        <taxon>Basidiomycota</taxon>
        <taxon>Agaricomycotina</taxon>
        <taxon>Agaricomycetes</taxon>
        <taxon>Agaricomycetidae</taxon>
        <taxon>Agaricales</taxon>
        <taxon>Marasmiineae</taxon>
        <taxon>Mycenaceae</taxon>
        <taxon>Mycena</taxon>
    </lineage>
</organism>
<accession>A0AAD6XM02</accession>
<reference evidence="1" key="1">
    <citation type="submission" date="2023-03" db="EMBL/GenBank/DDBJ databases">
        <title>Massive genome expansion in bonnet fungi (Mycena s.s.) driven by repeated elements and novel gene families across ecological guilds.</title>
        <authorList>
            <consortium name="Lawrence Berkeley National Laboratory"/>
            <person name="Harder C.B."/>
            <person name="Miyauchi S."/>
            <person name="Viragh M."/>
            <person name="Kuo A."/>
            <person name="Thoen E."/>
            <person name="Andreopoulos B."/>
            <person name="Lu D."/>
            <person name="Skrede I."/>
            <person name="Drula E."/>
            <person name="Henrissat B."/>
            <person name="Morin E."/>
            <person name="Kohler A."/>
            <person name="Barry K."/>
            <person name="LaButti K."/>
            <person name="Morin E."/>
            <person name="Salamov A."/>
            <person name="Lipzen A."/>
            <person name="Mereny Z."/>
            <person name="Hegedus B."/>
            <person name="Baldrian P."/>
            <person name="Stursova M."/>
            <person name="Weitz H."/>
            <person name="Taylor A."/>
            <person name="Grigoriev I.V."/>
            <person name="Nagy L.G."/>
            <person name="Martin F."/>
            <person name="Kauserud H."/>
        </authorList>
    </citation>
    <scope>NUCLEOTIDE SEQUENCE</scope>
    <source>
        <strain evidence="1">CBHHK173m</strain>
    </source>
</reference>
<comment type="caution">
    <text evidence="1">The sequence shown here is derived from an EMBL/GenBank/DDBJ whole genome shotgun (WGS) entry which is preliminary data.</text>
</comment>
<evidence type="ECO:0000313" key="1">
    <source>
        <dbReference type="EMBL" id="KAJ7088480.1"/>
    </source>
</evidence>
<keyword evidence="2" id="KW-1185">Reference proteome</keyword>
<proteinExistence type="predicted"/>
<dbReference type="Proteomes" id="UP001222325">
    <property type="component" value="Unassembled WGS sequence"/>
</dbReference>
<protein>
    <submittedName>
        <fullName evidence="1">Uncharacterized protein</fullName>
    </submittedName>
</protein>
<gene>
    <name evidence="1" type="ORF">B0H15DRAFT_841483</name>
</gene>